<dbReference type="EMBL" id="CP144089">
    <property type="protein sequence ID" value="WWD02002.1"/>
    <property type="molecule type" value="Genomic_DNA"/>
</dbReference>
<dbReference type="GO" id="GO:0005975">
    <property type="term" value="P:carbohydrate metabolic process"/>
    <property type="evidence" value="ECO:0007669"/>
    <property type="project" value="InterPro"/>
</dbReference>
<keyword evidence="1" id="KW-0808">Transferase</keyword>
<dbReference type="PANTHER" id="PTHR48050:SF13">
    <property type="entry name" value="STEROL 3-BETA-GLUCOSYLTRANSFERASE UGT80A2"/>
    <property type="match status" value="1"/>
</dbReference>
<dbReference type="Gene3D" id="3.40.50.2000">
    <property type="entry name" value="Glycogen Phosphorylase B"/>
    <property type="match status" value="2"/>
</dbReference>
<feature type="compositionally biased region" description="Basic and acidic residues" evidence="2">
    <location>
        <begin position="521"/>
        <end position="530"/>
    </location>
</feature>
<keyword evidence="6" id="KW-1185">Reference proteome</keyword>
<evidence type="ECO:0000256" key="1">
    <source>
        <dbReference type="ARBA" id="ARBA00022679"/>
    </source>
</evidence>
<dbReference type="FunFam" id="3.40.50.2000:FF:000009">
    <property type="entry name" value="Sterol 3-beta-glucosyltransferase UGT80A2"/>
    <property type="match status" value="1"/>
</dbReference>
<dbReference type="KEGG" id="ker:91098844"/>
<dbReference type="InterPro" id="IPR002213">
    <property type="entry name" value="UDP_glucos_trans"/>
</dbReference>
<dbReference type="RefSeq" id="XP_066079969.1">
    <property type="nucleotide sequence ID" value="XM_066223872.1"/>
</dbReference>
<dbReference type="GeneID" id="91098844"/>
<protein>
    <recommendedName>
        <fullName evidence="7">Glycosyltransferase family 28 N-terminal domain-containing protein</fullName>
    </recommendedName>
</protein>
<organism evidence="5 6">
    <name type="scientific">Kwoniella europaea PYCC6329</name>
    <dbReference type="NCBI Taxonomy" id="1423913"/>
    <lineage>
        <taxon>Eukaryota</taxon>
        <taxon>Fungi</taxon>
        <taxon>Dikarya</taxon>
        <taxon>Basidiomycota</taxon>
        <taxon>Agaricomycotina</taxon>
        <taxon>Tremellomycetes</taxon>
        <taxon>Tremellales</taxon>
        <taxon>Cryptococcaceae</taxon>
        <taxon>Kwoniella</taxon>
    </lineage>
</organism>
<dbReference type="SUPFAM" id="SSF53756">
    <property type="entry name" value="UDP-Glycosyltransferase/glycogen phosphorylase"/>
    <property type="match status" value="1"/>
</dbReference>
<evidence type="ECO:0000259" key="4">
    <source>
        <dbReference type="Pfam" id="PF06722"/>
    </source>
</evidence>
<dbReference type="Pfam" id="PF06722">
    <property type="entry name" value="EryCIII-like_C"/>
    <property type="match status" value="1"/>
</dbReference>
<evidence type="ECO:0000259" key="3">
    <source>
        <dbReference type="Pfam" id="PF03033"/>
    </source>
</evidence>
<dbReference type="InterPro" id="IPR050426">
    <property type="entry name" value="Glycosyltransferase_28"/>
</dbReference>
<feature type="domain" description="Glycosyltransferase family 28 N-terminal" evidence="3">
    <location>
        <begin position="40"/>
        <end position="186"/>
    </location>
</feature>
<evidence type="ECO:0000313" key="6">
    <source>
        <dbReference type="Proteomes" id="UP001358614"/>
    </source>
</evidence>
<feature type="region of interest" description="Disordered" evidence="2">
    <location>
        <begin position="518"/>
        <end position="541"/>
    </location>
</feature>
<proteinExistence type="predicted"/>
<accession>A0AAX4K8M1</accession>
<evidence type="ECO:0008006" key="7">
    <source>
        <dbReference type="Google" id="ProtNLM"/>
    </source>
</evidence>
<dbReference type="AlphaFoldDB" id="A0AAX4K8M1"/>
<dbReference type="InterPro" id="IPR010610">
    <property type="entry name" value="EryCIII-like_C"/>
</dbReference>
<sequence>MNIELKLNKKLPDLPEGYASSVREIGVDTVDWRNCPEMFVVIFIVGSRGDVQPYISLALEMIRSNGHTVRIASHGELASLTLEGRLEFYDVGGVPKELMAYMVKNPGLLPGFESLTNGDTPSKKRMTSDMLRGFYRSTFCPDQSTGRPFTANAIISNPPAFGHIHIAEAPGVPLHMSFTMPWSPSTAFRHPLANILESNAEPGLSNYLSYALVGMLTWQGLGEVINKFRKFILGTDKLSSRLGPSVLDRLKVPWTYCWSGSLVPKPKDWKENIDISGFYFYENQSNYTPDKELVEFLRSGSVSIYILGQFRSIVIDNPRQMTEMIFEAVKRTGVRAILSSGWAGLGDDMDIPDDILIARGNIAHDWLFPKGRIQAVCHHGGAGTAAIGLKNGLPTIVVPYFGDQKFWGEQIHARSAGPLPIPYKHLNVENLTEAILFVLTPRAQVAAAEMGRQIRAETGEKRGVDSFHKHLPLLNMRCDVDPTRVAIWWSDQYCLKLSGASAGLLAKEDKLDLKKLAPHPELSEKGEKGEVSYASAELDAV</sequence>
<dbReference type="PANTHER" id="PTHR48050">
    <property type="entry name" value="STEROL 3-BETA-GLUCOSYLTRANSFERASE"/>
    <property type="match status" value="1"/>
</dbReference>
<dbReference type="Proteomes" id="UP001358614">
    <property type="component" value="Chromosome 1"/>
</dbReference>
<dbReference type="GO" id="GO:0016906">
    <property type="term" value="F:sterol 3-beta-glucosyltransferase activity"/>
    <property type="evidence" value="ECO:0007669"/>
    <property type="project" value="UniProtKB-ARBA"/>
</dbReference>
<evidence type="ECO:0000256" key="2">
    <source>
        <dbReference type="SAM" id="MobiDB-lite"/>
    </source>
</evidence>
<name>A0AAX4K8M1_9TREE</name>
<dbReference type="Pfam" id="PF03033">
    <property type="entry name" value="Glyco_transf_28"/>
    <property type="match status" value="1"/>
</dbReference>
<dbReference type="CDD" id="cd03784">
    <property type="entry name" value="GT1_Gtf-like"/>
    <property type="match status" value="1"/>
</dbReference>
<gene>
    <name evidence="5" type="ORF">V865_000040</name>
</gene>
<evidence type="ECO:0000313" key="5">
    <source>
        <dbReference type="EMBL" id="WWD02002.1"/>
    </source>
</evidence>
<dbReference type="InterPro" id="IPR004276">
    <property type="entry name" value="GlycoTrans_28_N"/>
</dbReference>
<reference evidence="5 6" key="1">
    <citation type="submission" date="2024-01" db="EMBL/GenBank/DDBJ databases">
        <title>Comparative genomics of Cryptococcus and Kwoniella reveals pathogenesis evolution and contrasting modes of karyotype evolution via chromosome fusion or intercentromeric recombination.</title>
        <authorList>
            <person name="Coelho M.A."/>
            <person name="David-Palma M."/>
            <person name="Shea T."/>
            <person name="Bowers K."/>
            <person name="McGinley-Smith S."/>
            <person name="Mohammad A.W."/>
            <person name="Gnirke A."/>
            <person name="Yurkov A.M."/>
            <person name="Nowrousian M."/>
            <person name="Sun S."/>
            <person name="Cuomo C.A."/>
            <person name="Heitman J."/>
        </authorList>
    </citation>
    <scope>NUCLEOTIDE SEQUENCE [LARGE SCALE GENOMIC DNA]</scope>
    <source>
        <strain evidence="5 6">PYCC6329</strain>
    </source>
</reference>
<feature type="domain" description="Erythromycin biosynthesis protein CIII-like C-terminal" evidence="4">
    <location>
        <begin position="373"/>
        <end position="449"/>
    </location>
</feature>